<dbReference type="Proteomes" id="UP000663842">
    <property type="component" value="Unassembled WGS sequence"/>
</dbReference>
<evidence type="ECO:0000313" key="4">
    <source>
        <dbReference type="EMBL" id="CAF4214592.1"/>
    </source>
</evidence>
<evidence type="ECO:0000313" key="2">
    <source>
        <dbReference type="EMBL" id="CAF2144500.1"/>
    </source>
</evidence>
<dbReference type="Proteomes" id="UP000663856">
    <property type="component" value="Unassembled WGS sequence"/>
</dbReference>
<dbReference type="Proteomes" id="UP000663866">
    <property type="component" value="Unassembled WGS sequence"/>
</dbReference>
<dbReference type="Gene3D" id="3.40.630.30">
    <property type="match status" value="1"/>
</dbReference>
<dbReference type="AlphaFoldDB" id="A0A820CAV6"/>
<accession>A0A820CAV6</accession>
<sequence>MTNNNKYEIALIENENDGRLCAKLIAEEFTTRNPLIIFNKISSEEYFDRRVRPLMNDVLAQKLSFLIRHRPTNEISATIIASDLFVYCEKYPYDEFTPAFYYPLTDLFMEMINQFVQHD</sequence>
<protein>
    <submittedName>
        <fullName evidence="4">Uncharacterized protein</fullName>
    </submittedName>
</protein>
<reference evidence="4" key="1">
    <citation type="submission" date="2021-02" db="EMBL/GenBank/DDBJ databases">
        <authorList>
            <person name="Nowell W R."/>
        </authorList>
    </citation>
    <scope>NUCLEOTIDE SEQUENCE</scope>
</reference>
<organism evidence="4 5">
    <name type="scientific">Rotaria magnacalcarata</name>
    <dbReference type="NCBI Taxonomy" id="392030"/>
    <lineage>
        <taxon>Eukaryota</taxon>
        <taxon>Metazoa</taxon>
        <taxon>Spiralia</taxon>
        <taxon>Gnathifera</taxon>
        <taxon>Rotifera</taxon>
        <taxon>Eurotatoria</taxon>
        <taxon>Bdelloidea</taxon>
        <taxon>Philodinida</taxon>
        <taxon>Philodinidae</taxon>
        <taxon>Rotaria</taxon>
    </lineage>
</organism>
<dbReference type="EMBL" id="CAJNRF010012770">
    <property type="protein sequence ID" value="CAF2144500.1"/>
    <property type="molecule type" value="Genomic_DNA"/>
</dbReference>
<evidence type="ECO:0000313" key="1">
    <source>
        <dbReference type="EMBL" id="CAF2051512.1"/>
    </source>
</evidence>
<dbReference type="EMBL" id="CAJOBG010007360">
    <property type="protein sequence ID" value="CAF4214592.1"/>
    <property type="molecule type" value="Genomic_DNA"/>
</dbReference>
<comment type="caution">
    <text evidence="4">The sequence shown here is derived from an EMBL/GenBank/DDBJ whole genome shotgun (WGS) entry which is preliminary data.</text>
</comment>
<evidence type="ECO:0000313" key="5">
    <source>
        <dbReference type="Proteomes" id="UP000663866"/>
    </source>
</evidence>
<proteinExistence type="predicted"/>
<dbReference type="EMBL" id="CAJNRG010002816">
    <property type="protein sequence ID" value="CAF2051512.1"/>
    <property type="molecule type" value="Genomic_DNA"/>
</dbReference>
<keyword evidence="5" id="KW-1185">Reference proteome</keyword>
<name>A0A820CAV6_9BILA</name>
<gene>
    <name evidence="4" type="ORF">OVN521_LOCUS27096</name>
    <name evidence="3" type="ORF">UXM345_LOCUS16425</name>
    <name evidence="2" type="ORF">WKI299_LOCUS29029</name>
    <name evidence="1" type="ORF">XDN619_LOCUS8608</name>
</gene>
<evidence type="ECO:0000313" key="3">
    <source>
        <dbReference type="EMBL" id="CAF4005277.1"/>
    </source>
</evidence>
<dbReference type="Proteomes" id="UP000663887">
    <property type="component" value="Unassembled WGS sequence"/>
</dbReference>
<dbReference type="EMBL" id="CAJOBF010002038">
    <property type="protein sequence ID" value="CAF4005277.1"/>
    <property type="molecule type" value="Genomic_DNA"/>
</dbReference>